<dbReference type="AlphaFoldDB" id="A0A165DS29"/>
<name>A0A165DS29_9BASI</name>
<evidence type="ECO:0000313" key="3">
    <source>
        <dbReference type="Proteomes" id="UP000076842"/>
    </source>
</evidence>
<dbReference type="STRING" id="1353952.A0A165DS29"/>
<accession>A0A165DS29</accession>
<evidence type="ECO:0000313" key="2">
    <source>
        <dbReference type="EMBL" id="KZT53427.1"/>
    </source>
</evidence>
<dbReference type="InParanoid" id="A0A165DS29"/>
<keyword evidence="3" id="KW-1185">Reference proteome</keyword>
<organism evidence="2 3">
    <name type="scientific">Calocera cornea HHB12733</name>
    <dbReference type="NCBI Taxonomy" id="1353952"/>
    <lineage>
        <taxon>Eukaryota</taxon>
        <taxon>Fungi</taxon>
        <taxon>Dikarya</taxon>
        <taxon>Basidiomycota</taxon>
        <taxon>Agaricomycotina</taxon>
        <taxon>Dacrymycetes</taxon>
        <taxon>Dacrymycetales</taxon>
        <taxon>Dacrymycetaceae</taxon>
        <taxon>Calocera</taxon>
    </lineage>
</organism>
<proteinExistence type="predicted"/>
<dbReference type="Pfam" id="PF08031">
    <property type="entry name" value="BBE"/>
    <property type="match status" value="1"/>
</dbReference>
<evidence type="ECO:0000259" key="1">
    <source>
        <dbReference type="Pfam" id="PF08031"/>
    </source>
</evidence>
<dbReference type="Proteomes" id="UP000076842">
    <property type="component" value="Unassembled WGS sequence"/>
</dbReference>
<dbReference type="Gene3D" id="3.40.462.20">
    <property type="match status" value="1"/>
</dbReference>
<reference evidence="2 3" key="1">
    <citation type="journal article" date="2016" name="Mol. Biol. Evol.">
        <title>Comparative Genomics of Early-Diverging Mushroom-Forming Fungi Provides Insights into the Origins of Lignocellulose Decay Capabilities.</title>
        <authorList>
            <person name="Nagy L.G."/>
            <person name="Riley R."/>
            <person name="Tritt A."/>
            <person name="Adam C."/>
            <person name="Daum C."/>
            <person name="Floudas D."/>
            <person name="Sun H."/>
            <person name="Yadav J.S."/>
            <person name="Pangilinan J."/>
            <person name="Larsson K.H."/>
            <person name="Matsuura K."/>
            <person name="Barry K."/>
            <person name="Labutti K."/>
            <person name="Kuo R."/>
            <person name="Ohm R.A."/>
            <person name="Bhattacharya S.S."/>
            <person name="Shirouzu T."/>
            <person name="Yoshinaga Y."/>
            <person name="Martin F.M."/>
            <person name="Grigoriev I.V."/>
            <person name="Hibbett D.S."/>
        </authorList>
    </citation>
    <scope>NUCLEOTIDE SEQUENCE [LARGE SCALE GENOMIC DNA]</scope>
    <source>
        <strain evidence="2 3">HHB12733</strain>
    </source>
</reference>
<dbReference type="GO" id="GO:0016491">
    <property type="term" value="F:oxidoreductase activity"/>
    <property type="evidence" value="ECO:0007669"/>
    <property type="project" value="InterPro"/>
</dbReference>
<protein>
    <recommendedName>
        <fullName evidence="1">Berberine/berberine-like domain-containing protein</fullName>
    </recommendedName>
</protein>
<gene>
    <name evidence="2" type="ORF">CALCODRAFT_486334</name>
</gene>
<sequence length="178" mass="20140">MTQEMPYSEVYGLQNPMATYGGRKLFKSTAFTAVNAEHFQHIFENYVKLTDKLPETKAGAIIVELHPFNKVAGVPESATAFANQGKWYNISCALQWSNPVLDKRLRAWTSKQVKYLRDEEVTGQGMQLSGRRGYGNYGVGDEKIQEVFGGNFDHLTLLKGKYDPDTIFHKWFAIPPKA</sequence>
<dbReference type="GO" id="GO:0050660">
    <property type="term" value="F:flavin adenine dinucleotide binding"/>
    <property type="evidence" value="ECO:0007669"/>
    <property type="project" value="InterPro"/>
</dbReference>
<feature type="domain" description="Berberine/berberine-like" evidence="1">
    <location>
        <begin position="134"/>
        <end position="170"/>
    </location>
</feature>
<dbReference type="EMBL" id="KV424037">
    <property type="protein sequence ID" value="KZT53427.1"/>
    <property type="molecule type" value="Genomic_DNA"/>
</dbReference>
<dbReference type="InterPro" id="IPR012951">
    <property type="entry name" value="BBE"/>
</dbReference>
<dbReference type="OrthoDB" id="415825at2759"/>